<feature type="signal peptide" evidence="1">
    <location>
        <begin position="1"/>
        <end position="21"/>
    </location>
</feature>
<sequence>MSIVRKVFTCLAAALISAAPALLPPGSTATAATARADDARRAEQTTYYLDCVAGNDSAAGTSPATAWRSLGKVNSLAFRPGDTLLLRKGTTCAGQFVPQGSGTAARPVSVGAYGTGDRPRIMASDARAAVYLHNTQGWEIRGLDISDPGQNVTDPRAGIYVELTDFGTGSHYVFTDNYVHDVAGCDCTNPGQPGGGIVFNATGSQMLTAFSGITVKDNTVRSVSGIGIGTSSLWARRPEYRSGPGTAYGPYTDLLIEDNRLTELGGDGINITNGQHAMVQNNTVEGYGLKATTDHAGVWAWNSDYTTMQYNTIGGGDAGKFGAFAFDVDGADTGDLYQYNFTHDNGGLMLVCSVEGLPSDRPTIRYNISQNDRDSSGGVIILACTKQTNIGIYGNTVYAPTAGTLWWNDSPDTPLVANNIFSGRPGGSAFKDTVSDFRANFYQNVATVPGSDSKAVTGDPKMKNPGSATGVKDADGYKLTFGSPALGKGTSLPEDAPHDFFGNKTPSFWPDMGAYQGFGEIAWQPHAR</sequence>
<dbReference type="InterPro" id="IPR006626">
    <property type="entry name" value="PbH1"/>
</dbReference>
<protein>
    <submittedName>
        <fullName evidence="3">Right-handed parallel beta-helix repeat-containing protein</fullName>
    </submittedName>
</protein>
<dbReference type="InterPro" id="IPR012334">
    <property type="entry name" value="Pectin_lyas_fold"/>
</dbReference>
<dbReference type="RefSeq" id="WP_390320193.1">
    <property type="nucleotide sequence ID" value="NZ_JBHSPB010000020.1"/>
</dbReference>
<comment type="caution">
    <text evidence="3">The sequence shown here is derived from an EMBL/GenBank/DDBJ whole genome shotgun (WGS) entry which is preliminary data.</text>
</comment>
<dbReference type="InterPro" id="IPR011050">
    <property type="entry name" value="Pectin_lyase_fold/virulence"/>
</dbReference>
<feature type="chain" id="PRO_5047264973" evidence="1">
    <location>
        <begin position="22"/>
        <end position="528"/>
    </location>
</feature>
<evidence type="ECO:0000256" key="1">
    <source>
        <dbReference type="SAM" id="SignalP"/>
    </source>
</evidence>
<organism evidence="3 4">
    <name type="scientific">Streptomyces gamaensis</name>
    <dbReference type="NCBI Taxonomy" id="1763542"/>
    <lineage>
        <taxon>Bacteria</taxon>
        <taxon>Bacillati</taxon>
        <taxon>Actinomycetota</taxon>
        <taxon>Actinomycetes</taxon>
        <taxon>Kitasatosporales</taxon>
        <taxon>Streptomycetaceae</taxon>
        <taxon>Streptomyces</taxon>
    </lineage>
</organism>
<evidence type="ECO:0000259" key="2">
    <source>
        <dbReference type="Pfam" id="PF13229"/>
    </source>
</evidence>
<reference evidence="4" key="1">
    <citation type="journal article" date="2019" name="Int. J. Syst. Evol. Microbiol.">
        <title>The Global Catalogue of Microorganisms (GCM) 10K type strain sequencing project: providing services to taxonomists for standard genome sequencing and annotation.</title>
        <authorList>
            <consortium name="The Broad Institute Genomics Platform"/>
            <consortium name="The Broad Institute Genome Sequencing Center for Infectious Disease"/>
            <person name="Wu L."/>
            <person name="Ma J."/>
        </authorList>
    </citation>
    <scope>NUCLEOTIDE SEQUENCE [LARGE SCALE GENOMIC DNA]</scope>
    <source>
        <strain evidence="4">CGMCC 4.7304</strain>
    </source>
</reference>
<evidence type="ECO:0000313" key="4">
    <source>
        <dbReference type="Proteomes" id="UP001596083"/>
    </source>
</evidence>
<dbReference type="InterPro" id="IPR039448">
    <property type="entry name" value="Beta_helix"/>
</dbReference>
<accession>A0ABW0Z9R8</accession>
<dbReference type="EMBL" id="JBHSPB010000020">
    <property type="protein sequence ID" value="MFC5723783.1"/>
    <property type="molecule type" value="Genomic_DNA"/>
</dbReference>
<evidence type="ECO:0000313" key="3">
    <source>
        <dbReference type="EMBL" id="MFC5723783.1"/>
    </source>
</evidence>
<feature type="domain" description="Right handed beta helix" evidence="2">
    <location>
        <begin position="210"/>
        <end position="420"/>
    </location>
</feature>
<proteinExistence type="predicted"/>
<dbReference type="SMART" id="SM00710">
    <property type="entry name" value="PbH1"/>
    <property type="match status" value="6"/>
</dbReference>
<name>A0ABW0Z9R8_9ACTN</name>
<dbReference type="Proteomes" id="UP001596083">
    <property type="component" value="Unassembled WGS sequence"/>
</dbReference>
<keyword evidence="4" id="KW-1185">Reference proteome</keyword>
<gene>
    <name evidence="3" type="ORF">ACFP1Z_26820</name>
</gene>
<dbReference type="SUPFAM" id="SSF51126">
    <property type="entry name" value="Pectin lyase-like"/>
    <property type="match status" value="1"/>
</dbReference>
<dbReference type="Pfam" id="PF13229">
    <property type="entry name" value="Beta_helix"/>
    <property type="match status" value="1"/>
</dbReference>
<dbReference type="Gene3D" id="2.160.20.10">
    <property type="entry name" value="Single-stranded right-handed beta-helix, Pectin lyase-like"/>
    <property type="match status" value="1"/>
</dbReference>
<keyword evidence="1" id="KW-0732">Signal</keyword>